<comment type="caution">
    <text evidence="1">The sequence shown here is derived from an EMBL/GenBank/DDBJ whole genome shotgun (WGS) entry which is preliminary data.</text>
</comment>
<organism evidence="1 2">
    <name type="scientific">Antarcticimicrobium sediminis</name>
    <dbReference type="NCBI Taxonomy" id="2546227"/>
    <lineage>
        <taxon>Bacteria</taxon>
        <taxon>Pseudomonadati</taxon>
        <taxon>Pseudomonadota</taxon>
        <taxon>Alphaproteobacteria</taxon>
        <taxon>Rhodobacterales</taxon>
        <taxon>Paracoccaceae</taxon>
        <taxon>Antarcticimicrobium</taxon>
    </lineage>
</organism>
<gene>
    <name evidence="1" type="ORF">E1B25_00290</name>
</gene>
<dbReference type="AlphaFoldDB" id="A0A4R5F031"/>
<dbReference type="OrthoDB" id="9814909at2"/>
<keyword evidence="2" id="KW-1185">Reference proteome</keyword>
<dbReference type="Gene3D" id="1.10.600.10">
    <property type="entry name" value="Farnesyl Diphosphate Synthase"/>
    <property type="match status" value="1"/>
</dbReference>
<dbReference type="InterPro" id="IPR008949">
    <property type="entry name" value="Isoprenoid_synthase_dom_sf"/>
</dbReference>
<accession>A0A4R5F031</accession>
<dbReference type="InterPro" id="IPR002060">
    <property type="entry name" value="Squ/phyt_synthse"/>
</dbReference>
<evidence type="ECO:0000313" key="2">
    <source>
        <dbReference type="Proteomes" id="UP000294662"/>
    </source>
</evidence>
<dbReference type="EMBL" id="SMFP01000001">
    <property type="protein sequence ID" value="TDE40693.1"/>
    <property type="molecule type" value="Genomic_DNA"/>
</dbReference>
<dbReference type="Proteomes" id="UP000294662">
    <property type="component" value="Unassembled WGS sequence"/>
</dbReference>
<dbReference type="RefSeq" id="WP_132826684.1">
    <property type="nucleotide sequence ID" value="NZ_SMFP01000001.1"/>
</dbReference>
<proteinExistence type="predicted"/>
<sequence length="259" mass="28441">MTVSTDDLAACAGLVQRGDPDRFLAAMAAPPPARAVLFPLFAMNVEVSRAPWVTQEAMIAEMRLQWWRDALEEIAAAAAVRRHEVVSPLAGILSPDQAKTLDEYIAVRRWDIYKDPFEDEAHFDRYIDHSSGSLMWAAARALGEADEQVVRDFGFAAGLANWFCAVPGLEARGRIPFLDGRPAALRGLAEQGLDRLSRARRQRGAISPQARPALLSGWQAGVILRQVRDDPTRVATGALGQSEARKRLSLMARAASGRW</sequence>
<name>A0A4R5F031_9RHOB</name>
<evidence type="ECO:0000313" key="1">
    <source>
        <dbReference type="EMBL" id="TDE40693.1"/>
    </source>
</evidence>
<dbReference type="SUPFAM" id="SSF48576">
    <property type="entry name" value="Terpenoid synthases"/>
    <property type="match status" value="1"/>
</dbReference>
<reference evidence="1 2" key="1">
    <citation type="submission" date="2019-03" db="EMBL/GenBank/DDBJ databases">
        <authorList>
            <person name="Zhang S."/>
        </authorList>
    </citation>
    <scope>NUCLEOTIDE SEQUENCE [LARGE SCALE GENOMIC DNA]</scope>
    <source>
        <strain evidence="1 2">S4J41</strain>
    </source>
</reference>
<dbReference type="Pfam" id="PF00494">
    <property type="entry name" value="SQS_PSY"/>
    <property type="match status" value="1"/>
</dbReference>
<protein>
    <submittedName>
        <fullName evidence="1">Phytoene synthase</fullName>
    </submittedName>
</protein>